<feature type="transmembrane region" description="Helical" evidence="9">
    <location>
        <begin position="103"/>
        <end position="123"/>
    </location>
</feature>
<dbReference type="EMBL" id="AB540231">
    <property type="protein sequence ID" value="BAI66444.1"/>
    <property type="molecule type" value="mRNA"/>
</dbReference>
<feature type="transmembrane region" description="Helical" evidence="9">
    <location>
        <begin position="220"/>
        <end position="238"/>
    </location>
</feature>
<feature type="transmembrane region" description="Helical" evidence="9">
    <location>
        <begin position="129"/>
        <end position="151"/>
    </location>
</feature>
<evidence type="ECO:0000256" key="2">
    <source>
        <dbReference type="ARBA" id="ARBA00022448"/>
    </source>
</evidence>
<dbReference type="SUPFAM" id="SSF81338">
    <property type="entry name" value="Aquaporin-like"/>
    <property type="match status" value="1"/>
</dbReference>
<keyword evidence="6 9" id="KW-0472">Membrane</keyword>
<keyword evidence="3 7" id="KW-0812">Transmembrane</keyword>
<dbReference type="ExpressionAtlas" id="D2KZ48">
    <property type="expression patterns" value="baseline and differential"/>
</dbReference>
<dbReference type="SMR" id="D2KZ48"/>
<evidence type="ECO:0000256" key="7">
    <source>
        <dbReference type="RuleBase" id="RU000477"/>
    </source>
</evidence>
<dbReference type="GO" id="GO:0016020">
    <property type="term" value="C:membrane"/>
    <property type="evidence" value="ECO:0007669"/>
    <property type="project" value="UniProtKB-SubCell"/>
</dbReference>
<dbReference type="CDD" id="cd00333">
    <property type="entry name" value="MIP"/>
    <property type="match status" value="1"/>
</dbReference>
<evidence type="ECO:0000256" key="8">
    <source>
        <dbReference type="SAM" id="MobiDB-lite"/>
    </source>
</evidence>
<feature type="transmembrane region" description="Helical" evidence="9">
    <location>
        <begin position="289"/>
        <end position="310"/>
    </location>
</feature>
<dbReference type="NCBIfam" id="TIGR00861">
    <property type="entry name" value="MIP"/>
    <property type="match status" value="1"/>
</dbReference>
<keyword evidence="5 9" id="KW-1133">Transmembrane helix</keyword>
<evidence type="ECO:0000256" key="1">
    <source>
        <dbReference type="ARBA" id="ARBA00004141"/>
    </source>
</evidence>
<evidence type="ECO:0000256" key="3">
    <source>
        <dbReference type="ARBA" id="ARBA00022692"/>
    </source>
</evidence>
<dbReference type="InterPro" id="IPR034294">
    <property type="entry name" value="Aquaporin_transptr"/>
</dbReference>
<dbReference type="InterPro" id="IPR022357">
    <property type="entry name" value="MIP_CS"/>
</dbReference>
<evidence type="ECO:0000256" key="9">
    <source>
        <dbReference type="SAM" id="Phobius"/>
    </source>
</evidence>
<feature type="transmembrane region" description="Helical" evidence="9">
    <location>
        <begin position="250"/>
        <end position="269"/>
    </location>
</feature>
<evidence type="ECO:0000313" key="10">
    <source>
        <dbReference type="EMBL" id="BAI66444.1"/>
    </source>
</evidence>
<comment type="subcellular location">
    <subcellularLocation>
        <location evidence="1">Membrane</location>
        <topology evidence="1">Multi-pass membrane protein</topology>
    </subcellularLocation>
</comment>
<keyword evidence="2 7" id="KW-0813">Transport</keyword>
<dbReference type="PANTHER" id="PTHR45724">
    <property type="entry name" value="AQUAPORIN NIP2-1"/>
    <property type="match status" value="1"/>
</dbReference>
<dbReference type="InterPro" id="IPR023271">
    <property type="entry name" value="Aquaporin-like"/>
</dbReference>
<dbReference type="PANTHER" id="PTHR45724:SF32">
    <property type="match status" value="1"/>
</dbReference>
<keyword evidence="4" id="KW-0677">Repeat</keyword>
<reference evidence="10" key="1">
    <citation type="submission" date="2010-01" db="EMBL/GenBank/DDBJ databases">
        <title>Barley Aquaporin (Nodulin-26 like Intrinsic Protein, HvNIP1;2).</title>
        <authorList>
            <person name="Horie T."/>
            <person name="Sugimoto G."/>
            <person name="Shibasaka M."/>
            <person name="Katsuhara M."/>
        </authorList>
    </citation>
    <scope>NUCLEOTIDE SEQUENCE</scope>
    <source>
        <tissue evidence="10">Root</tissue>
    </source>
</reference>
<name>D2KZ48_HORVV</name>
<evidence type="ECO:0000256" key="5">
    <source>
        <dbReference type="ARBA" id="ARBA00022989"/>
    </source>
</evidence>
<gene>
    <name evidence="10" type="primary">HvNIP1;2</name>
</gene>
<accession>D2KZ48</accession>
<feature type="region of interest" description="Disordered" evidence="8">
    <location>
        <begin position="1"/>
        <end position="57"/>
    </location>
</feature>
<proteinExistence type="evidence at transcript level"/>
<comment type="similarity">
    <text evidence="7">Belongs to the MIP/aquaporin (TC 1.A.8) family.</text>
</comment>
<dbReference type="PROSITE" id="PS00221">
    <property type="entry name" value="MIP"/>
    <property type="match status" value="1"/>
</dbReference>
<sequence length="333" mass="35343">MEPINSRSILINTRIQTRDRDRDRDRDRQPDKERGMKGESGSARMAGGGGEHGANGLQEQDHAGALEEGRGGANHPAGCENSEQDLISTSNQPMISVQFVQKVLAEILGTYLLIFAGCAAVAVNKRTAGTVTFPGICITWGLAVMVMVYSVGHISGAHLNPAVTLAFATCGRFPWRQVPAYAAAQVVGSTAASLTLRLLFGSEPEHFFGTVPAGSDVQSLVLEFIITFYLMFVISGVATDNRAIGELAGLAVGATVLLNVLFAGPISGASMNPARTIGPAMVAGRYTSIWLYIVGPISGAVAGAWAYNLIRFTNKPLREITRTGSFLRSARMS</sequence>
<evidence type="ECO:0000256" key="4">
    <source>
        <dbReference type="ARBA" id="ARBA00022737"/>
    </source>
</evidence>
<dbReference type="Gene3D" id="1.20.1080.10">
    <property type="entry name" value="Glycerol uptake facilitator protein"/>
    <property type="match status" value="1"/>
</dbReference>
<dbReference type="Pfam" id="PF00230">
    <property type="entry name" value="MIP"/>
    <property type="match status" value="1"/>
</dbReference>
<dbReference type="InterPro" id="IPR000425">
    <property type="entry name" value="MIP"/>
</dbReference>
<dbReference type="PRINTS" id="PR00783">
    <property type="entry name" value="MINTRINSICP"/>
</dbReference>
<feature type="compositionally biased region" description="Basic and acidic residues" evidence="8">
    <location>
        <begin position="16"/>
        <end position="37"/>
    </location>
</feature>
<protein>
    <submittedName>
        <fullName evidence="10">Nodulin-26 like intrinsic protein</fullName>
    </submittedName>
</protein>
<evidence type="ECO:0000256" key="6">
    <source>
        <dbReference type="ARBA" id="ARBA00023136"/>
    </source>
</evidence>
<dbReference type="OrthoDB" id="3222at2759"/>
<dbReference type="AlphaFoldDB" id="D2KZ48"/>
<dbReference type="GO" id="GO:0015267">
    <property type="term" value="F:channel activity"/>
    <property type="evidence" value="ECO:0007669"/>
    <property type="project" value="InterPro"/>
</dbReference>
<organism evidence="10">
    <name type="scientific">Hordeum vulgare subsp. vulgare</name>
    <name type="common">Domesticated barley</name>
    <dbReference type="NCBI Taxonomy" id="112509"/>
    <lineage>
        <taxon>Eukaryota</taxon>
        <taxon>Viridiplantae</taxon>
        <taxon>Streptophyta</taxon>
        <taxon>Embryophyta</taxon>
        <taxon>Tracheophyta</taxon>
        <taxon>Spermatophyta</taxon>
        <taxon>Magnoliopsida</taxon>
        <taxon>Liliopsida</taxon>
        <taxon>Poales</taxon>
        <taxon>Poaceae</taxon>
        <taxon>BOP clade</taxon>
        <taxon>Pooideae</taxon>
        <taxon>Triticodae</taxon>
        <taxon>Triticeae</taxon>
        <taxon>Hordeinae</taxon>
        <taxon>Hordeum</taxon>
    </lineage>
</organism>
<feature type="compositionally biased region" description="Polar residues" evidence="8">
    <location>
        <begin position="1"/>
        <end position="15"/>
    </location>
</feature>